<feature type="region of interest" description="Disordered" evidence="1">
    <location>
        <begin position="93"/>
        <end position="113"/>
    </location>
</feature>
<evidence type="ECO:0000313" key="3">
    <source>
        <dbReference type="Proteomes" id="UP000019140"/>
    </source>
</evidence>
<reference evidence="2 3" key="1">
    <citation type="journal article" date="2014" name="Nature">
        <title>An environmental bacterial taxon with a large and distinct metabolic repertoire.</title>
        <authorList>
            <person name="Wilson M.C."/>
            <person name="Mori T."/>
            <person name="Ruckert C."/>
            <person name="Uria A.R."/>
            <person name="Helf M.J."/>
            <person name="Takada K."/>
            <person name="Gernert C."/>
            <person name="Steffens U.A."/>
            <person name="Heycke N."/>
            <person name="Schmitt S."/>
            <person name="Rinke C."/>
            <person name="Helfrich E.J."/>
            <person name="Brachmann A.O."/>
            <person name="Gurgui C."/>
            <person name="Wakimoto T."/>
            <person name="Kracht M."/>
            <person name="Crusemann M."/>
            <person name="Hentschel U."/>
            <person name="Abe I."/>
            <person name="Matsunaga S."/>
            <person name="Kalinowski J."/>
            <person name="Takeyama H."/>
            <person name="Piel J."/>
        </authorList>
    </citation>
    <scope>NUCLEOTIDE SEQUENCE [LARGE SCALE GENOMIC DNA]</scope>
    <source>
        <strain evidence="3">TSY2</strain>
    </source>
</reference>
<protein>
    <submittedName>
        <fullName evidence="2">Uncharacterized protein</fullName>
    </submittedName>
</protein>
<dbReference type="AlphaFoldDB" id="W4M2Z3"/>
<keyword evidence="3" id="KW-1185">Reference proteome</keyword>
<sequence>MMNRNHHQIVRSVLELELASAARATELQESVARLFQDRVLPELETLFDRLADPDAVLRVDRLEIDLGDLKGADWQEHFYTKLLQQLESSLERAAHAPEAESQREREREQVPEGRGALPFQRLLFVLAHGRLPWWGEKPEKGWTEECLQQLDAKQWQTLGNLHT</sequence>
<dbReference type="Proteomes" id="UP000019140">
    <property type="component" value="Unassembled WGS sequence"/>
</dbReference>
<organism evidence="2 3">
    <name type="scientific">Candidatus Entotheonella gemina</name>
    <dbReference type="NCBI Taxonomy" id="1429439"/>
    <lineage>
        <taxon>Bacteria</taxon>
        <taxon>Pseudomonadati</taxon>
        <taxon>Nitrospinota/Tectimicrobiota group</taxon>
        <taxon>Candidatus Tectimicrobiota</taxon>
        <taxon>Candidatus Entotheonellia</taxon>
        <taxon>Candidatus Entotheonellales</taxon>
        <taxon>Candidatus Entotheonellaceae</taxon>
        <taxon>Candidatus Entotheonella</taxon>
    </lineage>
</organism>
<accession>W4M2Z3</accession>
<dbReference type="HOGENOM" id="CLU_1624121_0_0_7"/>
<feature type="compositionally biased region" description="Basic and acidic residues" evidence="1">
    <location>
        <begin position="93"/>
        <end position="111"/>
    </location>
</feature>
<name>W4M2Z3_9BACT</name>
<evidence type="ECO:0000256" key="1">
    <source>
        <dbReference type="SAM" id="MobiDB-lite"/>
    </source>
</evidence>
<dbReference type="EMBL" id="AZHX01001327">
    <property type="protein sequence ID" value="ETX04012.1"/>
    <property type="molecule type" value="Genomic_DNA"/>
</dbReference>
<comment type="caution">
    <text evidence="2">The sequence shown here is derived from an EMBL/GenBank/DDBJ whole genome shotgun (WGS) entry which is preliminary data.</text>
</comment>
<dbReference type="InterPro" id="IPR045538">
    <property type="entry name" value="CIS_TMP"/>
</dbReference>
<proteinExistence type="predicted"/>
<evidence type="ECO:0000313" key="2">
    <source>
        <dbReference type="EMBL" id="ETX04012.1"/>
    </source>
</evidence>
<dbReference type="Pfam" id="PF19268">
    <property type="entry name" value="CIS_TMP"/>
    <property type="match status" value="1"/>
</dbReference>
<gene>
    <name evidence="2" type="ORF">ETSY2_31295</name>
</gene>